<proteinExistence type="predicted"/>
<keyword evidence="4" id="KW-1185">Reference proteome</keyword>
<accession>A0ABQ3JTD3</accession>
<sequence length="303" mass="32854">MPVPDYQAFMRPLLVAVSDGQAWKVRDVYARLATQFALSESDLAEMLPSGRQATYMNRIGWAKTYLLKAGTLHSPQRGMVAITPRGLELISQQPISISTKDLFAFPEFVQFQGGSVQTDAAASSLPSAPAPSLSPEEQLETLSASLDAALVNDVLAQVQGVSPQQFERLVVAVLVAMGYGGSVRDAGMALGKSGDNGIDGVIKQDPLGLDRVYIQAKKWQNPVHSPEIRTFAGSLTYHRASKGVFITTSTFSDGAQRTAAQIGNIILINGATLARLMIDYSVGVITRETYRVRRVDLEYFDEL</sequence>
<comment type="caution">
    <text evidence="3">The sequence shown here is derived from an EMBL/GenBank/DDBJ whole genome shotgun (WGS) entry which is preliminary data.</text>
</comment>
<dbReference type="Proteomes" id="UP000619376">
    <property type="component" value="Unassembled WGS sequence"/>
</dbReference>
<dbReference type="PANTHER" id="PTHR30015:SF7">
    <property type="entry name" value="TYPE IV METHYL-DIRECTED RESTRICTION ENZYME ECOKMRR"/>
    <property type="match status" value="1"/>
</dbReference>
<dbReference type="InterPro" id="IPR052906">
    <property type="entry name" value="Type_IV_Methyl-Rstrct_Enzyme"/>
</dbReference>
<protein>
    <submittedName>
        <fullName evidence="3">Mrr restriction system protein</fullName>
    </submittedName>
</protein>
<feature type="domain" description="Restriction system protein Mrr-like N-terminal" evidence="2">
    <location>
        <begin position="6"/>
        <end position="91"/>
    </location>
</feature>
<name>A0ABQ3JTD3_9DEIO</name>
<dbReference type="InterPro" id="IPR011335">
    <property type="entry name" value="Restrct_endonuc-II-like"/>
</dbReference>
<dbReference type="SUPFAM" id="SSF52980">
    <property type="entry name" value="Restriction endonuclease-like"/>
    <property type="match status" value="1"/>
</dbReference>
<dbReference type="EMBL" id="BNAJ01000011">
    <property type="protein sequence ID" value="GHF56982.1"/>
    <property type="molecule type" value="Genomic_DNA"/>
</dbReference>
<organism evidence="3 4">
    <name type="scientific">Deinococcus metalli</name>
    <dbReference type="NCBI Taxonomy" id="1141878"/>
    <lineage>
        <taxon>Bacteria</taxon>
        <taxon>Thermotogati</taxon>
        <taxon>Deinococcota</taxon>
        <taxon>Deinococci</taxon>
        <taxon>Deinococcales</taxon>
        <taxon>Deinococcaceae</taxon>
        <taxon>Deinococcus</taxon>
    </lineage>
</organism>
<reference evidence="4" key="1">
    <citation type="journal article" date="2019" name="Int. J. Syst. Evol. Microbiol.">
        <title>The Global Catalogue of Microorganisms (GCM) 10K type strain sequencing project: providing services to taxonomists for standard genome sequencing and annotation.</title>
        <authorList>
            <consortium name="The Broad Institute Genomics Platform"/>
            <consortium name="The Broad Institute Genome Sequencing Center for Infectious Disease"/>
            <person name="Wu L."/>
            <person name="Ma J."/>
        </authorList>
    </citation>
    <scope>NUCLEOTIDE SEQUENCE [LARGE SCALE GENOMIC DNA]</scope>
    <source>
        <strain evidence="4">CGMCC 1.18437</strain>
    </source>
</reference>
<evidence type="ECO:0000313" key="4">
    <source>
        <dbReference type="Proteomes" id="UP000619376"/>
    </source>
</evidence>
<dbReference type="RefSeq" id="WP_184114529.1">
    <property type="nucleotide sequence ID" value="NZ_BNAJ01000011.1"/>
</dbReference>
<dbReference type="PANTHER" id="PTHR30015">
    <property type="entry name" value="MRR RESTRICTION SYSTEM PROTEIN"/>
    <property type="match status" value="1"/>
</dbReference>
<dbReference type="Pfam" id="PF04471">
    <property type="entry name" value="Mrr_cat"/>
    <property type="match status" value="1"/>
</dbReference>
<evidence type="ECO:0000313" key="3">
    <source>
        <dbReference type="EMBL" id="GHF56982.1"/>
    </source>
</evidence>
<evidence type="ECO:0000259" key="2">
    <source>
        <dbReference type="Pfam" id="PF14338"/>
    </source>
</evidence>
<dbReference type="InterPro" id="IPR025745">
    <property type="entry name" value="Mrr-like_N_dom"/>
</dbReference>
<dbReference type="InterPro" id="IPR011856">
    <property type="entry name" value="tRNA_endonuc-like_dom_sf"/>
</dbReference>
<evidence type="ECO:0000259" key="1">
    <source>
        <dbReference type="Pfam" id="PF04471"/>
    </source>
</evidence>
<dbReference type="InterPro" id="IPR007560">
    <property type="entry name" value="Restrct_endonuc_IV_Mrr"/>
</dbReference>
<dbReference type="Gene3D" id="3.40.1350.10">
    <property type="match status" value="1"/>
</dbReference>
<feature type="domain" description="Restriction endonuclease type IV Mrr" evidence="1">
    <location>
        <begin position="160"/>
        <end position="277"/>
    </location>
</feature>
<dbReference type="Pfam" id="PF14338">
    <property type="entry name" value="Mrr_N"/>
    <property type="match status" value="1"/>
</dbReference>
<gene>
    <name evidence="3" type="ORF">GCM10017781_36660</name>
</gene>